<gene>
    <name evidence="3" type="ORF">CF651_23620</name>
</gene>
<sequence length="114" mass="12143">MSGVQSEASSEGGQNVGYIQNGDYLVFNHVNFGTADPSKFDARVATTAGGNIEIRLDSLNGSLIGTCAVTSTGGWQTYTTQSCAISDVSGMHDVYLKFTGGSGYLFNFNWFKFS</sequence>
<dbReference type="PROSITE" id="PS51175">
    <property type="entry name" value="CBM6"/>
    <property type="match status" value="1"/>
</dbReference>
<proteinExistence type="predicted"/>
<dbReference type="GO" id="GO:0030246">
    <property type="term" value="F:carbohydrate binding"/>
    <property type="evidence" value="ECO:0007669"/>
    <property type="project" value="InterPro"/>
</dbReference>
<evidence type="ECO:0000313" key="4">
    <source>
        <dbReference type="Proteomes" id="UP000215509"/>
    </source>
</evidence>
<dbReference type="EMBL" id="NMQW01000037">
    <property type="protein sequence ID" value="OXM83927.1"/>
    <property type="molecule type" value="Genomic_DNA"/>
</dbReference>
<comment type="caution">
    <text evidence="3">The sequence shown here is derived from an EMBL/GenBank/DDBJ whole genome shotgun (WGS) entry which is preliminary data.</text>
</comment>
<organism evidence="3 4">
    <name type="scientific">Paenibacillus rigui</name>
    <dbReference type="NCBI Taxonomy" id="554312"/>
    <lineage>
        <taxon>Bacteria</taxon>
        <taxon>Bacillati</taxon>
        <taxon>Bacillota</taxon>
        <taxon>Bacilli</taxon>
        <taxon>Bacillales</taxon>
        <taxon>Paenibacillaceae</taxon>
        <taxon>Paenibacillus</taxon>
    </lineage>
</organism>
<dbReference type="InterPro" id="IPR005084">
    <property type="entry name" value="CBM6"/>
</dbReference>
<evidence type="ECO:0000256" key="1">
    <source>
        <dbReference type="ARBA" id="ARBA00022729"/>
    </source>
</evidence>
<dbReference type="OrthoDB" id="6387072at2"/>
<accession>A0A229UKE4</accession>
<feature type="domain" description="CBM6" evidence="2">
    <location>
        <begin position="1"/>
        <end position="114"/>
    </location>
</feature>
<evidence type="ECO:0000259" key="2">
    <source>
        <dbReference type="PROSITE" id="PS51175"/>
    </source>
</evidence>
<dbReference type="Proteomes" id="UP000215509">
    <property type="component" value="Unassembled WGS sequence"/>
</dbReference>
<dbReference type="AlphaFoldDB" id="A0A229UKE4"/>
<dbReference type="Pfam" id="PF03422">
    <property type="entry name" value="CBM_6"/>
    <property type="match status" value="1"/>
</dbReference>
<dbReference type="Gene3D" id="2.60.120.260">
    <property type="entry name" value="Galactose-binding domain-like"/>
    <property type="match status" value="1"/>
</dbReference>
<dbReference type="SMART" id="SM00606">
    <property type="entry name" value="CBD_IV"/>
    <property type="match status" value="1"/>
</dbReference>
<reference evidence="3 4" key="1">
    <citation type="submission" date="2017-07" db="EMBL/GenBank/DDBJ databases">
        <title>Genome sequencing and assembly of Paenibacillus rigui.</title>
        <authorList>
            <person name="Mayilraj S."/>
        </authorList>
    </citation>
    <scope>NUCLEOTIDE SEQUENCE [LARGE SCALE GENOMIC DNA]</scope>
    <source>
        <strain evidence="3 4">JCM 16352</strain>
    </source>
</reference>
<keyword evidence="4" id="KW-1185">Reference proteome</keyword>
<dbReference type="InterPro" id="IPR006584">
    <property type="entry name" value="Cellulose-bd_IV"/>
</dbReference>
<dbReference type="CDD" id="cd04084">
    <property type="entry name" value="CBM6_xylanase-like"/>
    <property type="match status" value="1"/>
</dbReference>
<name>A0A229UKE4_9BACL</name>
<protein>
    <recommendedName>
        <fullName evidence="2">CBM6 domain-containing protein</fullName>
    </recommendedName>
</protein>
<dbReference type="InterPro" id="IPR008979">
    <property type="entry name" value="Galactose-bd-like_sf"/>
</dbReference>
<keyword evidence="1" id="KW-0732">Signal</keyword>
<dbReference type="SUPFAM" id="SSF49785">
    <property type="entry name" value="Galactose-binding domain-like"/>
    <property type="match status" value="1"/>
</dbReference>
<evidence type="ECO:0000313" key="3">
    <source>
        <dbReference type="EMBL" id="OXM83927.1"/>
    </source>
</evidence>